<proteinExistence type="predicted"/>
<evidence type="ECO:0000313" key="1">
    <source>
        <dbReference type="EMBL" id="OAD73692.1"/>
    </source>
</evidence>
<protein>
    <submittedName>
        <fullName evidence="1">Uncharacterized protein</fullName>
    </submittedName>
</protein>
<name>A0A162U5X6_PHYB8</name>
<dbReference type="EMBL" id="KV440980">
    <property type="protein sequence ID" value="OAD73692.1"/>
    <property type="molecule type" value="Genomic_DNA"/>
</dbReference>
<dbReference type="RefSeq" id="XP_018291732.1">
    <property type="nucleotide sequence ID" value="XM_018435805.1"/>
</dbReference>
<dbReference type="GeneID" id="28996711"/>
<gene>
    <name evidence="1" type="ORF">PHYBLDRAFT_168127</name>
</gene>
<dbReference type="AlphaFoldDB" id="A0A162U5X6"/>
<reference evidence="2" key="1">
    <citation type="submission" date="2015-06" db="EMBL/GenBank/DDBJ databases">
        <title>Expansion of signal transduction pathways in fungi by whole-genome duplication.</title>
        <authorList>
            <consortium name="DOE Joint Genome Institute"/>
            <person name="Corrochano L.M."/>
            <person name="Kuo A."/>
            <person name="Marcet-Houben M."/>
            <person name="Polaino S."/>
            <person name="Salamov A."/>
            <person name="Villalobos J.M."/>
            <person name="Alvarez M.I."/>
            <person name="Avalos J."/>
            <person name="Benito E.P."/>
            <person name="Benoit I."/>
            <person name="Burger G."/>
            <person name="Camino L.P."/>
            <person name="Canovas D."/>
            <person name="Cerda-Olmedo E."/>
            <person name="Cheng J.-F."/>
            <person name="Dominguez A."/>
            <person name="Elias M."/>
            <person name="Eslava A.P."/>
            <person name="Glaser F."/>
            <person name="Grimwood J."/>
            <person name="Gutierrez G."/>
            <person name="Heitman J."/>
            <person name="Henrissat B."/>
            <person name="Iturriaga E.A."/>
            <person name="Lang B.F."/>
            <person name="Lavin J.L."/>
            <person name="Lee S."/>
            <person name="Li W."/>
            <person name="Lindquist E."/>
            <person name="Lopez-Garcia S."/>
            <person name="Luque E.M."/>
            <person name="Marcos A.T."/>
            <person name="Martin J."/>
            <person name="McCluskey K."/>
            <person name="Medina H.R."/>
            <person name="Miralles-Duran A."/>
            <person name="Miyazaki A."/>
            <person name="Munoz-Torres E."/>
            <person name="Oguiza J.A."/>
            <person name="Ohm R."/>
            <person name="Olmedo M."/>
            <person name="Orejas M."/>
            <person name="Ortiz-Castellanos L."/>
            <person name="Pisabarro A.G."/>
            <person name="Rodriguez-Romero J."/>
            <person name="Ruiz-Herrera J."/>
            <person name="Ruiz-Vazquez R."/>
            <person name="Sanz C."/>
            <person name="Schackwitz W."/>
            <person name="Schmutz J."/>
            <person name="Shahriari M."/>
            <person name="Shelest E."/>
            <person name="Silva-Franco F."/>
            <person name="Soanes D."/>
            <person name="Syed K."/>
            <person name="Tagua V.G."/>
            <person name="Talbot N.J."/>
            <person name="Thon M."/>
            <person name="De vries R.P."/>
            <person name="Wiebenga A."/>
            <person name="Yadav J.S."/>
            <person name="Braun E.L."/>
            <person name="Baker S."/>
            <person name="Garre V."/>
            <person name="Horwitz B."/>
            <person name="Torres-Martinez S."/>
            <person name="Idnurm A."/>
            <person name="Herrera-Estrella A."/>
            <person name="Gabaldon T."/>
            <person name="Grigoriev I.V."/>
        </authorList>
    </citation>
    <scope>NUCLEOTIDE SEQUENCE [LARGE SCALE GENOMIC DNA]</scope>
    <source>
        <strain evidence="2">NRRL 1555(-)</strain>
    </source>
</reference>
<accession>A0A162U5X6</accession>
<dbReference type="VEuPathDB" id="FungiDB:PHYBLDRAFT_168127"/>
<dbReference type="InParanoid" id="A0A162U5X6"/>
<evidence type="ECO:0000313" key="2">
    <source>
        <dbReference type="Proteomes" id="UP000077315"/>
    </source>
</evidence>
<keyword evidence="2" id="KW-1185">Reference proteome</keyword>
<organism evidence="1 2">
    <name type="scientific">Phycomyces blakesleeanus (strain ATCC 8743b / DSM 1359 / FGSC 10004 / NBRC 33097 / NRRL 1555)</name>
    <dbReference type="NCBI Taxonomy" id="763407"/>
    <lineage>
        <taxon>Eukaryota</taxon>
        <taxon>Fungi</taxon>
        <taxon>Fungi incertae sedis</taxon>
        <taxon>Mucoromycota</taxon>
        <taxon>Mucoromycotina</taxon>
        <taxon>Mucoromycetes</taxon>
        <taxon>Mucorales</taxon>
        <taxon>Phycomycetaceae</taxon>
        <taxon>Phycomyces</taxon>
    </lineage>
</organism>
<sequence length="117" mass="13313">MKPILYKKSLYQGITWHLLPQGKYHEQIKGLKNVNMNMNVNMNVNVNINADSNASASASASANSNANEDEESVCINMTKSEFRVWCTKKKPNLLWYSQEKCHSRTNVTISSDRPTYV</sequence>
<dbReference type="Proteomes" id="UP000077315">
    <property type="component" value="Unassembled WGS sequence"/>
</dbReference>